<accession>A0AA41W7E8</accession>
<keyword evidence="3" id="KW-1185">Reference proteome</keyword>
<keyword evidence="2" id="KW-0378">Hydrolase</keyword>
<dbReference type="AlphaFoldDB" id="A0AA41W7E8"/>
<dbReference type="Gene3D" id="3.60.10.10">
    <property type="entry name" value="Endonuclease/exonuclease/phosphatase"/>
    <property type="match status" value="1"/>
</dbReference>
<dbReference type="InterPro" id="IPR005135">
    <property type="entry name" value="Endo/exonuclease/phosphatase"/>
</dbReference>
<dbReference type="Proteomes" id="UP001165393">
    <property type="component" value="Unassembled WGS sequence"/>
</dbReference>
<gene>
    <name evidence="2" type="ORF">NAF29_13065</name>
</gene>
<organism evidence="2 3">
    <name type="scientific">Echinimonas agarilytica</name>
    <dbReference type="NCBI Taxonomy" id="1215918"/>
    <lineage>
        <taxon>Bacteria</taxon>
        <taxon>Pseudomonadati</taxon>
        <taxon>Pseudomonadota</taxon>
        <taxon>Gammaproteobacteria</taxon>
        <taxon>Alteromonadales</taxon>
        <taxon>Echinimonadaceae</taxon>
        <taxon>Echinimonas</taxon>
    </lineage>
</organism>
<sequence length="380" mass="41797">MSCASKEPAPTVTELTIATFNVSMEADNYKARNDPRDPNALKKQLATGTHSQIKNVAAIIQHVRPDILLLNEFDYITDPKEGVEAFIANYLNRGQHGQQAIDYPFYYVAEVNTGVPSPYDLNGDGIASGTGDDAWGYGNYPGQYGMVLLSKYPLDEAKIRSFRLFKWHQMPNANRVMNPDGTAFHTDETWQGMRLSSKSHWDVPVSVNGKTLHVLAAHPTPPVFDGPEDRNGARNYDEIRLWADYISATSNDYLVDDAGNTGGLPEQAAFVIMGDLNASPNEGDTRQGAIDQLLLHPAVNAEPTPISKGGAQHTSDNPNAATHTSGFRLRVDYVLPSVKGLEVMSSGVFWPAEGDKMHFAVQERKTSSDHRLVWVKVALK</sequence>
<proteinExistence type="predicted"/>
<feature type="domain" description="Endonuclease/exonuclease/phosphatase" evidence="1">
    <location>
        <begin position="18"/>
        <end position="370"/>
    </location>
</feature>
<keyword evidence="2" id="KW-0540">Nuclease</keyword>
<dbReference type="InterPro" id="IPR036691">
    <property type="entry name" value="Endo/exonu/phosph_ase_sf"/>
</dbReference>
<keyword evidence="2" id="KW-0255">Endonuclease</keyword>
<comment type="caution">
    <text evidence="2">The sequence shown here is derived from an EMBL/GenBank/DDBJ whole genome shotgun (WGS) entry which is preliminary data.</text>
</comment>
<dbReference type="EMBL" id="JAMQGP010000006">
    <property type="protein sequence ID" value="MCM2680592.1"/>
    <property type="molecule type" value="Genomic_DNA"/>
</dbReference>
<evidence type="ECO:0000313" key="3">
    <source>
        <dbReference type="Proteomes" id="UP001165393"/>
    </source>
</evidence>
<dbReference type="SUPFAM" id="SSF56219">
    <property type="entry name" value="DNase I-like"/>
    <property type="match status" value="1"/>
</dbReference>
<dbReference type="GO" id="GO:0004519">
    <property type="term" value="F:endonuclease activity"/>
    <property type="evidence" value="ECO:0007669"/>
    <property type="project" value="UniProtKB-KW"/>
</dbReference>
<protein>
    <submittedName>
        <fullName evidence="2">Endonuclease/exonuclease/phosphatase family protein</fullName>
    </submittedName>
</protein>
<reference evidence="2 3" key="1">
    <citation type="journal article" date="2013" name="Antonie Van Leeuwenhoek">
        <title>Echinimonas agarilytica gen. nov., sp. nov., a new gammaproteobacterium isolated from the sea urchin Strongylocentrotus intermedius.</title>
        <authorList>
            <person name="Nedashkovskaya O.I."/>
            <person name="Stenkova A.M."/>
            <person name="Zhukova N.V."/>
            <person name="Van Trappen S."/>
            <person name="Lee J.S."/>
            <person name="Kim S.B."/>
        </authorList>
    </citation>
    <scope>NUCLEOTIDE SEQUENCE [LARGE SCALE GENOMIC DNA]</scope>
    <source>
        <strain evidence="2 3">KMM 6351</strain>
    </source>
</reference>
<dbReference type="RefSeq" id="WP_251262058.1">
    <property type="nucleotide sequence ID" value="NZ_JAMQGP010000006.1"/>
</dbReference>
<evidence type="ECO:0000259" key="1">
    <source>
        <dbReference type="Pfam" id="PF03372"/>
    </source>
</evidence>
<dbReference type="Pfam" id="PF03372">
    <property type="entry name" value="Exo_endo_phos"/>
    <property type="match status" value="1"/>
</dbReference>
<name>A0AA41W7E8_9GAMM</name>
<evidence type="ECO:0000313" key="2">
    <source>
        <dbReference type="EMBL" id="MCM2680592.1"/>
    </source>
</evidence>